<dbReference type="PANTHER" id="PTHR43080:SF2">
    <property type="entry name" value="CBS DOMAIN-CONTAINING PROTEIN"/>
    <property type="match status" value="1"/>
</dbReference>
<dbReference type="PROSITE" id="PS51371">
    <property type="entry name" value="CBS"/>
    <property type="match status" value="2"/>
</dbReference>
<feature type="domain" description="CBS" evidence="3">
    <location>
        <begin position="7"/>
        <end position="63"/>
    </location>
</feature>
<evidence type="ECO:0000256" key="1">
    <source>
        <dbReference type="ARBA" id="ARBA00023122"/>
    </source>
</evidence>
<dbReference type="InterPro" id="IPR000644">
    <property type="entry name" value="CBS_dom"/>
</dbReference>
<dbReference type="Proteomes" id="UP000008555">
    <property type="component" value="Chromosome"/>
</dbReference>
<protein>
    <submittedName>
        <fullName evidence="4">CBS domain containing protein</fullName>
    </submittedName>
</protein>
<name>A9KGC5_COXBN</name>
<dbReference type="SMART" id="SM00116">
    <property type="entry name" value="CBS"/>
    <property type="match status" value="2"/>
</dbReference>
<keyword evidence="1 2" id="KW-0129">CBS domain</keyword>
<dbReference type="SUPFAM" id="SSF54631">
    <property type="entry name" value="CBS-domain pair"/>
    <property type="match status" value="1"/>
</dbReference>
<dbReference type="HOGENOM" id="CLU_040681_12_0_6"/>
<dbReference type="InterPro" id="IPR046342">
    <property type="entry name" value="CBS_dom_sf"/>
</dbReference>
<dbReference type="KEGG" id="cbd:CBUD_1420"/>
<dbReference type="InterPro" id="IPR051257">
    <property type="entry name" value="Diverse_CBS-Domain"/>
</dbReference>
<evidence type="ECO:0000256" key="2">
    <source>
        <dbReference type="PROSITE-ProRule" id="PRU00703"/>
    </source>
</evidence>
<accession>A9KGC5</accession>
<feature type="domain" description="CBS" evidence="3">
    <location>
        <begin position="72"/>
        <end position="130"/>
    </location>
</feature>
<dbReference type="CDD" id="cd04622">
    <property type="entry name" value="CBS_pair_HRP1_like"/>
    <property type="match status" value="1"/>
</dbReference>
<sequence>MQVKEVMCKKPAYLPPTSSVKEAAKKMKQLDCGFIPVGENDKLIGTVTDRDIVLHAAAQGKDPGNTALRDVMSEGVEYCYENDDLDEATKRMERKQIHRLIVLNDKKRMTGILSLGDIARRSQDDDLCAQAVEGILEDRKKWTH</sequence>
<evidence type="ECO:0000313" key="5">
    <source>
        <dbReference type="Proteomes" id="UP000008555"/>
    </source>
</evidence>
<organism evidence="4 5">
    <name type="scientific">Coxiella burnetii (strain Dugway 5J108-111)</name>
    <dbReference type="NCBI Taxonomy" id="434922"/>
    <lineage>
        <taxon>Bacteria</taxon>
        <taxon>Pseudomonadati</taxon>
        <taxon>Pseudomonadota</taxon>
        <taxon>Gammaproteobacteria</taxon>
        <taxon>Legionellales</taxon>
        <taxon>Coxiellaceae</taxon>
        <taxon>Coxiella</taxon>
    </lineage>
</organism>
<evidence type="ECO:0000259" key="3">
    <source>
        <dbReference type="PROSITE" id="PS51371"/>
    </source>
</evidence>
<gene>
    <name evidence="4" type="ordered locus">CBUD_1420</name>
</gene>
<dbReference type="EMBL" id="CP000733">
    <property type="protein sequence ID" value="ABS76813.1"/>
    <property type="molecule type" value="Genomic_DNA"/>
</dbReference>
<proteinExistence type="predicted"/>
<reference evidence="4 5" key="1">
    <citation type="journal article" date="2009" name="Infect. Immun.">
        <title>Comparative genomics reveal extensive transposon-mediated genomic plasticity and diversity among potential effector proteins within the genus Coxiella.</title>
        <authorList>
            <person name="Beare P.A."/>
            <person name="Unsworth N."/>
            <person name="Andoh M."/>
            <person name="Voth D.E."/>
            <person name="Omsland A."/>
            <person name="Gilk S.D."/>
            <person name="Williams K.P."/>
            <person name="Sobral B.W."/>
            <person name="Kupko J.J.III."/>
            <person name="Porcella S.F."/>
            <person name="Samuel J.E."/>
            <person name="Heinzen R.A."/>
        </authorList>
    </citation>
    <scope>NUCLEOTIDE SEQUENCE [LARGE SCALE GENOMIC DNA]</scope>
    <source>
        <strain evidence="4 5">Dugway 5J108-111</strain>
    </source>
</reference>
<evidence type="ECO:0000313" key="4">
    <source>
        <dbReference type="EMBL" id="ABS76813.1"/>
    </source>
</evidence>
<dbReference type="Pfam" id="PF00571">
    <property type="entry name" value="CBS"/>
    <property type="match status" value="2"/>
</dbReference>
<dbReference type="PANTHER" id="PTHR43080">
    <property type="entry name" value="CBS DOMAIN-CONTAINING PROTEIN CBSX3, MITOCHONDRIAL"/>
    <property type="match status" value="1"/>
</dbReference>
<dbReference type="AlphaFoldDB" id="A9KGC5"/>
<dbReference type="Gene3D" id="3.10.580.10">
    <property type="entry name" value="CBS-domain"/>
    <property type="match status" value="1"/>
</dbReference>